<evidence type="ECO:0000313" key="8">
    <source>
        <dbReference type="EMBL" id="WFD36146.1"/>
    </source>
</evidence>
<proteinExistence type="predicted"/>
<dbReference type="PROSITE" id="PS00108">
    <property type="entry name" value="PROTEIN_KINASE_ST"/>
    <property type="match status" value="1"/>
</dbReference>
<dbReference type="InterPro" id="IPR011009">
    <property type="entry name" value="Kinase-like_dom_sf"/>
</dbReference>
<dbReference type="GO" id="GO:0005524">
    <property type="term" value="F:ATP binding"/>
    <property type="evidence" value="ECO:0007669"/>
    <property type="project" value="InterPro"/>
</dbReference>
<dbReference type="Gene3D" id="1.25.40.430">
    <property type="match status" value="1"/>
</dbReference>
<dbReference type="GO" id="GO:0000776">
    <property type="term" value="C:kinetochore"/>
    <property type="evidence" value="ECO:0007669"/>
    <property type="project" value="UniProtKB-KW"/>
</dbReference>
<dbReference type="InterPro" id="IPR013212">
    <property type="entry name" value="Mad3/Bub1_I"/>
</dbReference>
<dbReference type="Pfam" id="PF00069">
    <property type="entry name" value="Pkinase"/>
    <property type="match status" value="1"/>
</dbReference>
<dbReference type="GO" id="GO:0032991">
    <property type="term" value="C:protein-containing complex"/>
    <property type="evidence" value="ECO:0007669"/>
    <property type="project" value="UniProtKB-ARBA"/>
</dbReference>
<dbReference type="PROSITE" id="PS51257">
    <property type="entry name" value="PROKAR_LIPOPROTEIN"/>
    <property type="match status" value="1"/>
</dbReference>
<feature type="compositionally biased region" description="Low complexity" evidence="5">
    <location>
        <begin position="421"/>
        <end position="431"/>
    </location>
</feature>
<dbReference type="PANTHER" id="PTHR14030">
    <property type="entry name" value="MITOTIC CHECKPOINT SERINE/THREONINE-PROTEIN KINASE BUB1"/>
    <property type="match status" value="1"/>
</dbReference>
<feature type="domain" description="Protein kinase" evidence="6">
    <location>
        <begin position="757"/>
        <end position="1090"/>
    </location>
</feature>
<dbReference type="Proteomes" id="UP001219933">
    <property type="component" value="Chromosome 4"/>
</dbReference>
<keyword evidence="9" id="KW-1185">Reference proteome</keyword>
<dbReference type="CDD" id="cd13981">
    <property type="entry name" value="STKc_Bub1_BubR1"/>
    <property type="match status" value="1"/>
</dbReference>
<keyword evidence="8" id="KW-0808">Transferase</keyword>
<dbReference type="EMBL" id="CP119880">
    <property type="protein sequence ID" value="WFD36146.1"/>
    <property type="molecule type" value="Genomic_DNA"/>
</dbReference>
<dbReference type="EC" id="2.7.11.1" evidence="8"/>
<dbReference type="GO" id="GO:0007094">
    <property type="term" value="P:mitotic spindle assembly checkpoint signaling"/>
    <property type="evidence" value="ECO:0007669"/>
    <property type="project" value="InterPro"/>
</dbReference>
<reference evidence="8" key="1">
    <citation type="submission" date="2023-03" db="EMBL/GenBank/DDBJ databases">
        <title>Mating type loci evolution in Malassezia.</title>
        <authorList>
            <person name="Coelho M.A."/>
        </authorList>
    </citation>
    <scope>NUCLEOTIDE SEQUENCE</scope>
    <source>
        <strain evidence="8">CBS 11721</strain>
    </source>
</reference>
<dbReference type="Gene3D" id="1.10.510.10">
    <property type="entry name" value="Transferase(Phosphotransferase) domain 1"/>
    <property type="match status" value="1"/>
</dbReference>
<keyword evidence="3" id="KW-0995">Kinetochore</keyword>
<dbReference type="PROSITE" id="PS51489">
    <property type="entry name" value="BUB1_N"/>
    <property type="match status" value="1"/>
</dbReference>
<feature type="compositionally biased region" description="Basic and acidic residues" evidence="5">
    <location>
        <begin position="362"/>
        <end position="386"/>
    </location>
</feature>
<keyword evidence="2" id="KW-0158">Chromosome</keyword>
<feature type="compositionally biased region" description="Polar residues" evidence="5">
    <location>
        <begin position="583"/>
        <end position="593"/>
    </location>
</feature>
<dbReference type="InterPro" id="IPR015661">
    <property type="entry name" value="Bub1/Mad3"/>
</dbReference>
<organism evidence="8 9">
    <name type="scientific">Malassezia cuniculi</name>
    <dbReference type="NCBI Taxonomy" id="948313"/>
    <lineage>
        <taxon>Eukaryota</taxon>
        <taxon>Fungi</taxon>
        <taxon>Dikarya</taxon>
        <taxon>Basidiomycota</taxon>
        <taxon>Ustilaginomycotina</taxon>
        <taxon>Malasseziomycetes</taxon>
        <taxon>Malasseziales</taxon>
        <taxon>Malasseziaceae</taxon>
        <taxon>Malassezia</taxon>
    </lineage>
</organism>
<evidence type="ECO:0000256" key="2">
    <source>
        <dbReference type="ARBA" id="ARBA00022454"/>
    </source>
</evidence>
<evidence type="ECO:0000259" key="6">
    <source>
        <dbReference type="PROSITE" id="PS50011"/>
    </source>
</evidence>
<dbReference type="PANTHER" id="PTHR14030:SF4">
    <property type="entry name" value="BUB1 KINASE, ISOFORM A-RELATED"/>
    <property type="match status" value="1"/>
</dbReference>
<gene>
    <name evidence="8" type="ORF">MCUN1_003021</name>
</gene>
<sequence>MDDAHRAPAPTPHRPTLAAGTMAACDSFKTPLKTPARLEQTSTTPITPFEVIETHKENVQPLSRGRSAHALSTALGMQYKERQALLSSQRDAHESVVSSAENAECDDPLDAWNSYVKWCIDSYPGGQGAESGLIPLLERVTRTFHGSEQYRNDSRYLRLWIMYAQHVDAPGDVYNFLLANEVGTRLASLYEELARFYEESGSFDRADEIYRLGIARRAAPLERLKRRYDEFQQRVVAEGDSTQPYSRQLAEAMTRAGRSVLGVKSGESSAPGNVFRARGGNPGVASTRAPSNGRVLKVYNDENDDEPPRAPASGWADLGSVEQRRQENASTLGKHHMRPIQSKTPARSSARVLEVFCDSDEEQPRRTPRKPDDVFAKSQSESDKLRKNPFMCWSKDDLGRGGPAESASASAPAPAPPTALPPKASAKASSSRHAERQRSSSSRTKASREERHVVPLTLLYPGLDMSLALDKTRALPQTAERCIEELLAERVAPPGDAWTHLDKTVGCWLPERRPRAASPTLVTRAAIAEVDSMFNGDDSESESDESSEASDQDDVQYYPKTPARLVENDVQTPCDENALPTPRNRTPFGSATPRTPLCARVEPPHARAQFQPLTPITEATEVSRLRTPLAPCHVALDEEDEEDQDTCAADDGTRHTEPAPPATPAAAASPPTGPTHTPSALRAPPSTLDIPNPCSPADPTVVAALLSNLAAPLSEAAGYIDMSDADSSYLSFAKAHARQSRRLSVADHEFEIGGAHFTLQHLLGEGGFGAVFLAEDVDGVIPLAGNVYQSEIDPDDFDAVEAARMVALKIESPPNPWEFYVLSALRERLADAQARSSIVGARQFVAMRNESILMLEYGAKGTLLDLVNAAGTAGVGSMSASASGGVDEVLAIFFAVELLRTVEAMHAVHIIHGDLKIDNCLVRLDGQDEWSSQYAADGSGGWAGKGVQLIDFGRAIDLDCYPAGQSFVCDWSPGTQDCVEMREARPWRHQADYYGIASIVHTLLFGQYMTTTRVPKDGEVRTQIQQPLRRYWQTALWGRLFDELLNPGAQGVDLGSLRRDMATWLEENSCRGGRNLKGLLKKIEIWALKR</sequence>
<feature type="compositionally biased region" description="Acidic residues" evidence="5">
    <location>
        <begin position="537"/>
        <end position="554"/>
    </location>
</feature>
<dbReference type="SMART" id="SM00220">
    <property type="entry name" value="S_TKc"/>
    <property type="match status" value="1"/>
</dbReference>
<dbReference type="GO" id="GO:0051754">
    <property type="term" value="P:meiotic sister chromatid cohesion, centromeric"/>
    <property type="evidence" value="ECO:0007669"/>
    <property type="project" value="TreeGrafter"/>
</dbReference>
<dbReference type="InterPro" id="IPR008271">
    <property type="entry name" value="Ser/Thr_kinase_AS"/>
</dbReference>
<dbReference type="PROSITE" id="PS50011">
    <property type="entry name" value="PROTEIN_KINASE_DOM"/>
    <property type="match status" value="1"/>
</dbReference>
<feature type="compositionally biased region" description="Low complexity" evidence="5">
    <location>
        <begin position="664"/>
        <end position="680"/>
    </location>
</feature>
<dbReference type="FunFam" id="1.25.40.430:FF:000003">
    <property type="entry name" value="Checkpoint serine/threonine-protein kinase BUB1"/>
    <property type="match status" value="1"/>
</dbReference>
<dbReference type="GO" id="GO:0005634">
    <property type="term" value="C:nucleus"/>
    <property type="evidence" value="ECO:0007669"/>
    <property type="project" value="TreeGrafter"/>
</dbReference>
<evidence type="ECO:0000256" key="5">
    <source>
        <dbReference type="SAM" id="MobiDB-lite"/>
    </source>
</evidence>
<dbReference type="InterPro" id="IPR000719">
    <property type="entry name" value="Prot_kinase_dom"/>
</dbReference>
<name>A0AAF0EXK2_9BASI</name>
<accession>A0AAF0EXK2</accession>
<evidence type="ECO:0000313" key="9">
    <source>
        <dbReference type="Proteomes" id="UP001219933"/>
    </source>
</evidence>
<feature type="region of interest" description="Disordered" evidence="5">
    <location>
        <begin position="529"/>
        <end position="593"/>
    </location>
</feature>
<feature type="region of interest" description="Disordered" evidence="5">
    <location>
        <begin position="263"/>
        <end position="450"/>
    </location>
</feature>
<comment type="subcellular location">
    <subcellularLocation>
        <location evidence="1">Chromosome</location>
        <location evidence="1">Centromere</location>
        <location evidence="1">Kinetochore</location>
    </subcellularLocation>
</comment>
<dbReference type="Pfam" id="PF08311">
    <property type="entry name" value="Mad3_BUB1_I"/>
    <property type="match status" value="1"/>
</dbReference>
<dbReference type="AlphaFoldDB" id="A0AAF0EXK2"/>
<dbReference type="GO" id="GO:0004674">
    <property type="term" value="F:protein serine/threonine kinase activity"/>
    <property type="evidence" value="ECO:0007669"/>
    <property type="project" value="UniProtKB-KW"/>
</dbReference>
<evidence type="ECO:0000256" key="3">
    <source>
        <dbReference type="ARBA" id="ARBA00022838"/>
    </source>
</evidence>
<dbReference type="SMART" id="SM00777">
    <property type="entry name" value="Mad3_BUB1_I"/>
    <property type="match status" value="1"/>
</dbReference>
<evidence type="ECO:0000259" key="7">
    <source>
        <dbReference type="PROSITE" id="PS51489"/>
    </source>
</evidence>
<feature type="compositionally biased region" description="Low complexity" evidence="5">
    <location>
        <begin position="403"/>
        <end position="412"/>
    </location>
</feature>
<evidence type="ECO:0000256" key="4">
    <source>
        <dbReference type="ARBA" id="ARBA00023328"/>
    </source>
</evidence>
<keyword evidence="4" id="KW-0137">Centromere</keyword>
<feature type="region of interest" description="Disordered" evidence="5">
    <location>
        <begin position="635"/>
        <end position="694"/>
    </location>
</feature>
<dbReference type="SUPFAM" id="SSF56112">
    <property type="entry name" value="Protein kinase-like (PK-like)"/>
    <property type="match status" value="1"/>
</dbReference>
<protein>
    <submittedName>
        <fullName evidence="8">Non-specific serine/threonine protein kinase</fullName>
        <ecNumber evidence="8">2.7.11.1</ecNumber>
    </submittedName>
</protein>
<keyword evidence="8" id="KW-0723">Serine/threonine-protein kinase</keyword>
<keyword evidence="8" id="KW-0418">Kinase</keyword>
<feature type="domain" description="BUB1 N-terminal" evidence="7">
    <location>
        <begin position="96"/>
        <end position="255"/>
    </location>
</feature>
<evidence type="ECO:0000256" key="1">
    <source>
        <dbReference type="ARBA" id="ARBA00004629"/>
    </source>
</evidence>